<dbReference type="Proteomes" id="UP000198403">
    <property type="component" value="Unassembled WGS sequence"/>
</dbReference>
<name>A0A238W257_9ACTN</name>
<keyword evidence="2" id="KW-1185">Reference proteome</keyword>
<dbReference type="OrthoDB" id="113459at2"/>
<dbReference type="EMBL" id="FZNO01000006">
    <property type="protein sequence ID" value="SNR40642.1"/>
    <property type="molecule type" value="Genomic_DNA"/>
</dbReference>
<dbReference type="AlphaFoldDB" id="A0A238W257"/>
<organism evidence="1 2">
    <name type="scientific">Blastococcus mobilis</name>
    <dbReference type="NCBI Taxonomy" id="1938746"/>
    <lineage>
        <taxon>Bacteria</taxon>
        <taxon>Bacillati</taxon>
        <taxon>Actinomycetota</taxon>
        <taxon>Actinomycetes</taxon>
        <taxon>Geodermatophilales</taxon>
        <taxon>Geodermatophilaceae</taxon>
        <taxon>Blastococcus</taxon>
    </lineage>
</organism>
<protein>
    <submittedName>
        <fullName evidence="1">Uncharacterized protein</fullName>
    </submittedName>
</protein>
<proteinExistence type="predicted"/>
<sequence length="70" mass="8007">MSEVIASDERPGGLAYIKFFPDAGHTMMAFEEAPLRDVMIATSVRFPDGWWRVSAISRNRIMMAFEVFYS</sequence>
<gene>
    <name evidence="1" type="ORF">SAMN06272737_10640</name>
</gene>
<accession>A0A238W257</accession>
<dbReference type="RefSeq" id="WP_089335862.1">
    <property type="nucleotide sequence ID" value="NZ_FZNO01000006.1"/>
</dbReference>
<evidence type="ECO:0000313" key="2">
    <source>
        <dbReference type="Proteomes" id="UP000198403"/>
    </source>
</evidence>
<evidence type="ECO:0000313" key="1">
    <source>
        <dbReference type="EMBL" id="SNR40642.1"/>
    </source>
</evidence>
<reference evidence="1 2" key="1">
    <citation type="submission" date="2017-06" db="EMBL/GenBank/DDBJ databases">
        <authorList>
            <person name="Kim H.J."/>
            <person name="Triplett B.A."/>
        </authorList>
    </citation>
    <scope>NUCLEOTIDE SEQUENCE [LARGE SCALE GENOMIC DNA]</scope>
    <source>
        <strain evidence="1 2">DSM 44272</strain>
    </source>
</reference>